<evidence type="ECO:0000313" key="2">
    <source>
        <dbReference type="Proteomes" id="UP001497482"/>
    </source>
</evidence>
<accession>A0AAV2KC99</accession>
<dbReference type="EMBL" id="OZ035839">
    <property type="protein sequence ID" value="CAL1585802.1"/>
    <property type="molecule type" value="Genomic_DNA"/>
</dbReference>
<keyword evidence="2" id="KW-1185">Reference proteome</keyword>
<reference evidence="1 2" key="1">
    <citation type="submission" date="2024-04" db="EMBL/GenBank/DDBJ databases">
        <authorList>
            <person name="Waldvogel A.-M."/>
            <person name="Schoenle A."/>
        </authorList>
    </citation>
    <scope>NUCLEOTIDE SEQUENCE [LARGE SCALE GENOMIC DNA]</scope>
</reference>
<dbReference type="Proteomes" id="UP001497482">
    <property type="component" value="Chromosome 17"/>
</dbReference>
<proteinExistence type="predicted"/>
<sequence length="124" mass="13658">MDMTNSLSMTINLEHSMKVNRNEGVLVTMAIPSGLVGAQVVPKSMTAVKARVYGRYPSEEDMDIVAVLLSAERGLSMQANWNMEMHFYVDMAGNVYRKMQRGATRMSSNAVNDAHVSNGSRVSL</sequence>
<organism evidence="1 2">
    <name type="scientific">Knipowitschia caucasica</name>
    <name type="common">Caucasian dwarf goby</name>
    <name type="synonym">Pomatoschistus caucasicus</name>
    <dbReference type="NCBI Taxonomy" id="637954"/>
    <lineage>
        <taxon>Eukaryota</taxon>
        <taxon>Metazoa</taxon>
        <taxon>Chordata</taxon>
        <taxon>Craniata</taxon>
        <taxon>Vertebrata</taxon>
        <taxon>Euteleostomi</taxon>
        <taxon>Actinopterygii</taxon>
        <taxon>Neopterygii</taxon>
        <taxon>Teleostei</taxon>
        <taxon>Neoteleostei</taxon>
        <taxon>Acanthomorphata</taxon>
        <taxon>Gobiaria</taxon>
        <taxon>Gobiiformes</taxon>
        <taxon>Gobioidei</taxon>
        <taxon>Gobiidae</taxon>
        <taxon>Gobiinae</taxon>
        <taxon>Knipowitschia</taxon>
    </lineage>
</organism>
<dbReference type="AlphaFoldDB" id="A0AAV2KC99"/>
<name>A0AAV2KC99_KNICA</name>
<protein>
    <submittedName>
        <fullName evidence="1">Uncharacterized protein</fullName>
    </submittedName>
</protein>
<evidence type="ECO:0000313" key="1">
    <source>
        <dbReference type="EMBL" id="CAL1585802.1"/>
    </source>
</evidence>
<gene>
    <name evidence="1" type="ORF">KC01_LOCUS15985</name>
</gene>